<sequence>MRGNKQVQTEIGIKESPLDNIEAKIFTMFEGSVFRIEIINSKGSDQAEISKFEDRRN</sequence>
<name>X1LLT4_9ZZZZ</name>
<proteinExistence type="predicted"/>
<dbReference type="EMBL" id="BARV01017135">
    <property type="protein sequence ID" value="GAI20033.1"/>
    <property type="molecule type" value="Genomic_DNA"/>
</dbReference>
<reference evidence="1" key="1">
    <citation type="journal article" date="2014" name="Front. Microbiol.">
        <title>High frequency of phylogenetically diverse reductive dehalogenase-homologous genes in deep subseafloor sedimentary metagenomes.</title>
        <authorList>
            <person name="Kawai M."/>
            <person name="Futagami T."/>
            <person name="Toyoda A."/>
            <person name="Takaki Y."/>
            <person name="Nishi S."/>
            <person name="Hori S."/>
            <person name="Arai W."/>
            <person name="Tsubouchi T."/>
            <person name="Morono Y."/>
            <person name="Uchiyama I."/>
            <person name="Ito T."/>
            <person name="Fujiyama A."/>
            <person name="Inagaki F."/>
            <person name="Takami H."/>
        </authorList>
    </citation>
    <scope>NUCLEOTIDE SEQUENCE</scope>
    <source>
        <strain evidence="1">Expedition CK06-06</strain>
    </source>
</reference>
<dbReference type="AlphaFoldDB" id="X1LLT4"/>
<accession>X1LLT4</accession>
<comment type="caution">
    <text evidence="1">The sequence shown here is derived from an EMBL/GenBank/DDBJ whole genome shotgun (WGS) entry which is preliminary data.</text>
</comment>
<protein>
    <submittedName>
        <fullName evidence="1">Uncharacterized protein</fullName>
    </submittedName>
</protein>
<evidence type="ECO:0000313" key="1">
    <source>
        <dbReference type="EMBL" id="GAI20033.1"/>
    </source>
</evidence>
<gene>
    <name evidence="1" type="ORF">S06H3_29266</name>
</gene>
<organism evidence="1">
    <name type="scientific">marine sediment metagenome</name>
    <dbReference type="NCBI Taxonomy" id="412755"/>
    <lineage>
        <taxon>unclassified sequences</taxon>
        <taxon>metagenomes</taxon>
        <taxon>ecological metagenomes</taxon>
    </lineage>
</organism>